<dbReference type="AlphaFoldDB" id="A0A2S5B5L2"/>
<evidence type="ECO:0000256" key="3">
    <source>
        <dbReference type="ARBA" id="ARBA00022692"/>
    </source>
</evidence>
<name>A0A2S5B5L2_9BASI</name>
<keyword evidence="2 10" id="KW-0808">Transferase</keyword>
<feature type="transmembrane region" description="Helical" evidence="10">
    <location>
        <begin position="254"/>
        <end position="274"/>
    </location>
</feature>
<proteinExistence type="inferred from homology"/>
<comment type="domain">
    <text evidence="10">The DHHC domain is required for palmitoyltransferase activity.</text>
</comment>
<evidence type="ECO:0000256" key="5">
    <source>
        <dbReference type="ARBA" id="ARBA00023136"/>
    </source>
</evidence>
<dbReference type="EC" id="2.3.1.225" evidence="10"/>
<sequence>MPAQPLLSFTGMPQEPARFAARPTRVDEKPRRTVVKILLFLPLVFIFGLLAFVTYTIVWSLCIAYLVRARSRTTRATIYALAFGFLDFGCAGNFWMAYWRGGGIVPGAGVFKRADEEAQLASDSAADQLKMFAASPASRSRRRMGATIAVGVDADAALGDDETDDDDRGLGAREEHSSLLRAGHTLDSATGPASGRGSPLQVKSDGSARFCRKCNVPKPDRAHHCSSCRRCVLKMDHHCPWLGGGCVGWANYKFFVLALLYTGGLGLVTAAITFHELANYVYEVDDGFESAPVLWAVAGLLGCIFGIAVGAFGLYHFYLACKNRSTIEAMEHPTSIAPPSTADPASGRRLTPHDLSYKQRQRLAAAARRYNIYDLGVKRNLEQVFGTTDRWYEWLMPWGWPPGNGQSFPVDTSKITELRLSVEAIYAEAASDRSTRENHPRPWSDATISHEEGDYSESAPSDEDGPIRRA</sequence>
<dbReference type="InterPro" id="IPR001594">
    <property type="entry name" value="Palmitoyltrfase_DHHC"/>
</dbReference>
<feature type="transmembrane region" description="Helical" evidence="10">
    <location>
        <begin position="78"/>
        <end position="98"/>
    </location>
</feature>
<evidence type="ECO:0000256" key="8">
    <source>
        <dbReference type="ARBA" id="ARBA00023315"/>
    </source>
</evidence>
<keyword evidence="5 10" id="KW-0472">Membrane</keyword>
<evidence type="ECO:0000256" key="11">
    <source>
        <dbReference type="SAM" id="MobiDB-lite"/>
    </source>
</evidence>
<feature type="domain" description="Palmitoyltransferase DHHC" evidence="12">
    <location>
        <begin position="207"/>
        <end position="331"/>
    </location>
</feature>
<dbReference type="GO" id="GO:0016020">
    <property type="term" value="C:membrane"/>
    <property type="evidence" value="ECO:0007669"/>
    <property type="project" value="UniProtKB-SubCell"/>
</dbReference>
<keyword evidence="8 10" id="KW-0012">Acyltransferase</keyword>
<evidence type="ECO:0000256" key="10">
    <source>
        <dbReference type="RuleBase" id="RU079119"/>
    </source>
</evidence>
<comment type="caution">
    <text evidence="13">The sequence shown here is derived from an EMBL/GenBank/DDBJ whole genome shotgun (WGS) entry which is preliminary data.</text>
</comment>
<evidence type="ECO:0000313" key="13">
    <source>
        <dbReference type="EMBL" id="POY72025.1"/>
    </source>
</evidence>
<dbReference type="OrthoDB" id="9909019at2759"/>
<keyword evidence="6" id="KW-0564">Palmitate</keyword>
<comment type="catalytic activity">
    <reaction evidence="9 10">
        <text>L-cysteinyl-[protein] + hexadecanoyl-CoA = S-hexadecanoyl-L-cysteinyl-[protein] + CoA</text>
        <dbReference type="Rhea" id="RHEA:36683"/>
        <dbReference type="Rhea" id="RHEA-COMP:10131"/>
        <dbReference type="Rhea" id="RHEA-COMP:11032"/>
        <dbReference type="ChEBI" id="CHEBI:29950"/>
        <dbReference type="ChEBI" id="CHEBI:57287"/>
        <dbReference type="ChEBI" id="CHEBI:57379"/>
        <dbReference type="ChEBI" id="CHEBI:74151"/>
        <dbReference type="EC" id="2.3.1.225"/>
    </reaction>
</comment>
<keyword evidence="3 10" id="KW-0812">Transmembrane</keyword>
<evidence type="ECO:0000256" key="4">
    <source>
        <dbReference type="ARBA" id="ARBA00022989"/>
    </source>
</evidence>
<evidence type="ECO:0000256" key="2">
    <source>
        <dbReference type="ARBA" id="ARBA00022679"/>
    </source>
</evidence>
<organism evidence="13 14">
    <name type="scientific">Rhodotorula taiwanensis</name>
    <dbReference type="NCBI Taxonomy" id="741276"/>
    <lineage>
        <taxon>Eukaryota</taxon>
        <taxon>Fungi</taxon>
        <taxon>Dikarya</taxon>
        <taxon>Basidiomycota</taxon>
        <taxon>Pucciniomycotina</taxon>
        <taxon>Microbotryomycetes</taxon>
        <taxon>Sporidiobolales</taxon>
        <taxon>Sporidiobolaceae</taxon>
        <taxon>Rhodotorula</taxon>
    </lineage>
</organism>
<evidence type="ECO:0000259" key="12">
    <source>
        <dbReference type="Pfam" id="PF01529"/>
    </source>
</evidence>
<dbReference type="PANTHER" id="PTHR12246">
    <property type="entry name" value="PALMITOYLTRANSFERASE ZDHHC16"/>
    <property type="match status" value="1"/>
</dbReference>
<evidence type="ECO:0000313" key="14">
    <source>
        <dbReference type="Proteomes" id="UP000237144"/>
    </source>
</evidence>
<reference evidence="13 14" key="1">
    <citation type="journal article" date="2018" name="Front. Microbiol.">
        <title>Prospects for Fungal Bioremediation of Acidic Radioactive Waste Sites: Characterization and Genome Sequence of Rhodotorula taiwanensis MD1149.</title>
        <authorList>
            <person name="Tkavc R."/>
            <person name="Matrosova V.Y."/>
            <person name="Grichenko O.E."/>
            <person name="Gostincar C."/>
            <person name="Volpe R.P."/>
            <person name="Klimenkova P."/>
            <person name="Gaidamakova E.K."/>
            <person name="Zhou C.E."/>
            <person name="Stewart B.J."/>
            <person name="Lyman M.G."/>
            <person name="Malfatti S.A."/>
            <person name="Rubinfeld B."/>
            <person name="Courtot M."/>
            <person name="Singh J."/>
            <person name="Dalgard C.L."/>
            <person name="Hamilton T."/>
            <person name="Frey K.G."/>
            <person name="Gunde-Cimerman N."/>
            <person name="Dugan L."/>
            <person name="Daly M.J."/>
        </authorList>
    </citation>
    <scope>NUCLEOTIDE SEQUENCE [LARGE SCALE GENOMIC DNA]</scope>
    <source>
        <strain evidence="13 14">MD1149</strain>
    </source>
</reference>
<evidence type="ECO:0000256" key="9">
    <source>
        <dbReference type="ARBA" id="ARBA00048048"/>
    </source>
</evidence>
<evidence type="ECO:0000256" key="7">
    <source>
        <dbReference type="ARBA" id="ARBA00023288"/>
    </source>
</evidence>
<feature type="region of interest" description="Disordered" evidence="11">
    <location>
        <begin position="430"/>
        <end position="470"/>
    </location>
</feature>
<dbReference type="EMBL" id="PJQD01000062">
    <property type="protein sequence ID" value="POY72025.1"/>
    <property type="molecule type" value="Genomic_DNA"/>
</dbReference>
<comment type="subcellular location">
    <subcellularLocation>
        <location evidence="1">Membrane</location>
        <topology evidence="1">Multi-pass membrane protein</topology>
    </subcellularLocation>
</comment>
<evidence type="ECO:0000256" key="1">
    <source>
        <dbReference type="ARBA" id="ARBA00004141"/>
    </source>
</evidence>
<evidence type="ECO:0000256" key="6">
    <source>
        <dbReference type="ARBA" id="ARBA00023139"/>
    </source>
</evidence>
<keyword evidence="7" id="KW-0449">Lipoprotein</keyword>
<dbReference type="Proteomes" id="UP000237144">
    <property type="component" value="Unassembled WGS sequence"/>
</dbReference>
<keyword evidence="14" id="KW-1185">Reference proteome</keyword>
<dbReference type="InterPro" id="IPR039859">
    <property type="entry name" value="PFA4/ZDH16/20/ERF2-like"/>
</dbReference>
<dbReference type="Pfam" id="PF01529">
    <property type="entry name" value="DHHC"/>
    <property type="match status" value="1"/>
</dbReference>
<protein>
    <recommendedName>
        <fullName evidence="10">Palmitoyltransferase</fullName>
        <ecNumber evidence="10">2.3.1.225</ecNumber>
    </recommendedName>
</protein>
<feature type="transmembrane region" description="Helical" evidence="10">
    <location>
        <begin position="37"/>
        <end position="66"/>
    </location>
</feature>
<feature type="compositionally biased region" description="Basic and acidic residues" evidence="11">
    <location>
        <begin position="430"/>
        <end position="453"/>
    </location>
</feature>
<feature type="region of interest" description="Disordered" evidence="11">
    <location>
        <begin position="181"/>
        <end position="204"/>
    </location>
</feature>
<dbReference type="GO" id="GO:0019706">
    <property type="term" value="F:protein-cysteine S-palmitoyltransferase activity"/>
    <property type="evidence" value="ECO:0007669"/>
    <property type="project" value="UniProtKB-EC"/>
</dbReference>
<feature type="transmembrane region" description="Helical" evidence="10">
    <location>
        <begin position="294"/>
        <end position="318"/>
    </location>
</feature>
<dbReference type="PROSITE" id="PS50216">
    <property type="entry name" value="DHHC"/>
    <property type="match status" value="1"/>
</dbReference>
<gene>
    <name evidence="13" type="ORF">BMF94_4959</name>
</gene>
<keyword evidence="4 10" id="KW-1133">Transmembrane helix</keyword>
<comment type="similarity">
    <text evidence="10">Belongs to the DHHC palmitoyltransferase family.</text>
</comment>
<accession>A0A2S5B5L2</accession>